<feature type="transmembrane region" description="Helical" evidence="1">
    <location>
        <begin position="142"/>
        <end position="164"/>
    </location>
</feature>
<proteinExistence type="predicted"/>
<organism evidence="2 3">
    <name type="scientific">Mycolicibacterium frederiksbergense</name>
    <dbReference type="NCBI Taxonomy" id="117567"/>
    <lineage>
        <taxon>Bacteria</taxon>
        <taxon>Bacillati</taxon>
        <taxon>Actinomycetota</taxon>
        <taxon>Actinomycetes</taxon>
        <taxon>Mycobacteriales</taxon>
        <taxon>Mycobacteriaceae</taxon>
        <taxon>Mycolicibacterium</taxon>
    </lineage>
</organism>
<accession>A0A6H0SDG8</accession>
<keyword evidence="1" id="KW-0472">Membrane</keyword>
<evidence type="ECO:0000256" key="1">
    <source>
        <dbReference type="SAM" id="Phobius"/>
    </source>
</evidence>
<feature type="transmembrane region" description="Helical" evidence="1">
    <location>
        <begin position="176"/>
        <end position="196"/>
    </location>
</feature>
<feature type="transmembrane region" description="Helical" evidence="1">
    <location>
        <begin position="203"/>
        <end position="228"/>
    </location>
</feature>
<dbReference type="Proteomes" id="UP000501849">
    <property type="component" value="Chromosome"/>
</dbReference>
<gene>
    <name evidence="2" type="ORF">EXE63_29835</name>
</gene>
<dbReference type="RefSeq" id="WP_168144935.1">
    <property type="nucleotide sequence ID" value="NZ_CP038799.1"/>
</dbReference>
<evidence type="ECO:0000313" key="3">
    <source>
        <dbReference type="Proteomes" id="UP000501849"/>
    </source>
</evidence>
<feature type="transmembrane region" description="Helical" evidence="1">
    <location>
        <begin position="75"/>
        <end position="97"/>
    </location>
</feature>
<keyword evidence="3" id="KW-1185">Reference proteome</keyword>
<feature type="transmembrane region" description="Helical" evidence="1">
    <location>
        <begin position="42"/>
        <end position="63"/>
    </location>
</feature>
<dbReference type="AlphaFoldDB" id="A0A6H0SDG8"/>
<feature type="transmembrane region" description="Helical" evidence="1">
    <location>
        <begin position="16"/>
        <end position="36"/>
    </location>
</feature>
<reference evidence="2 3" key="1">
    <citation type="submission" date="2019-04" db="EMBL/GenBank/DDBJ databases">
        <title>Draft, Whole-Genome Sequence of the Anthracene-degrading Mycobacterium frederiksbergense LB501T, Isolated from a Polycyclic Aromatic Hydrocarbon (PAH)-Contaminated Soil.</title>
        <authorList>
            <person name="Augelletti F."/>
        </authorList>
    </citation>
    <scope>NUCLEOTIDE SEQUENCE [LARGE SCALE GENOMIC DNA]</scope>
    <source>
        <strain evidence="2 3">LB 501T</strain>
    </source>
</reference>
<feature type="transmembrane region" description="Helical" evidence="1">
    <location>
        <begin position="112"/>
        <end position="130"/>
    </location>
</feature>
<evidence type="ECO:0000313" key="2">
    <source>
        <dbReference type="EMBL" id="QIV84611.1"/>
    </source>
</evidence>
<protein>
    <submittedName>
        <fullName evidence="2">Uncharacterized protein</fullName>
    </submittedName>
</protein>
<name>A0A6H0SDG8_9MYCO</name>
<sequence>MGGEQLDSGRLPARDIAAIAVPWVLVAALALVMVLARDGAHLAVANDAISLVLAAFAAARAALAARAAADGPARLAWIFLAAALATWAIGDVIWLVYDIVLREPPSPSPADLFYLLFNVLVAVGLSQLLATGTLVSRVHLALDALTVSLCLFLLVWIFSLNRVFDTLRHHNLELTLAMVTPLADVVVLSIAVLALARSRRRRPVALAVITVAITLITVADVTLTFLIVDGSYRTGHVIDLLWASAMALFAAAAVLSRLPPPAPDRPAPVPSHSSLWLPYVPLFFAGVLGPPVVMRGLESVLVQLIVCVVCGRQILSAWDNRQLLSGRPGATRSFDRLGKSDIVQRTSGPRDAVARP</sequence>
<keyword evidence="1" id="KW-1133">Transmembrane helix</keyword>
<keyword evidence="1" id="KW-0812">Transmembrane</keyword>
<feature type="transmembrane region" description="Helical" evidence="1">
    <location>
        <begin position="234"/>
        <end position="255"/>
    </location>
</feature>
<dbReference type="KEGG" id="mfre:EXE63_29835"/>
<dbReference type="EMBL" id="CP038799">
    <property type="protein sequence ID" value="QIV84611.1"/>
    <property type="molecule type" value="Genomic_DNA"/>
</dbReference>